<keyword evidence="3" id="KW-1185">Reference proteome</keyword>
<reference evidence="2" key="2">
    <citation type="submission" date="2025-08" db="UniProtKB">
        <authorList>
            <consortium name="Ensembl"/>
        </authorList>
    </citation>
    <scope>IDENTIFICATION</scope>
</reference>
<evidence type="ECO:0000313" key="2">
    <source>
        <dbReference type="Ensembl" id="ENSAPEP00000021299.1"/>
    </source>
</evidence>
<feature type="compositionally biased region" description="Basic and acidic residues" evidence="1">
    <location>
        <begin position="193"/>
        <end position="213"/>
    </location>
</feature>
<evidence type="ECO:0000256" key="1">
    <source>
        <dbReference type="SAM" id="MobiDB-lite"/>
    </source>
</evidence>
<dbReference type="AlphaFoldDB" id="A0A3P8TA14"/>
<dbReference type="Proteomes" id="UP000265080">
    <property type="component" value="Chromosome 10"/>
</dbReference>
<dbReference type="InterPro" id="IPR006594">
    <property type="entry name" value="LisH"/>
</dbReference>
<dbReference type="STRING" id="161767.ENSAPEP00000021299"/>
<name>A0A3P8TA14_AMPPE</name>
<dbReference type="GeneTree" id="ENSGT00730000114275"/>
<sequence length="213" mass="23395">MASEEDNALLFLIYQHLKVSGFSRAARLLEKHVSQVETPEEISNLHDIYTGWMKLCSLAQHAKQETEDSNDLKKESIKPEPATSEEEGAADTEPSNTTKEESKADVIDSSNGDTDKDSEQLLDVADKTQTSNASSEEEKVEEQETETKQESAPTEVSAEATNKAESSNCASSDSEEMAEPTEGDPEQPASDQTEGHLQAEDPAEKMEEDELKQ</sequence>
<organism evidence="2 3">
    <name type="scientific">Amphiprion percula</name>
    <name type="common">Orange clownfish</name>
    <name type="synonym">Lutjanus percula</name>
    <dbReference type="NCBI Taxonomy" id="161767"/>
    <lineage>
        <taxon>Eukaryota</taxon>
        <taxon>Metazoa</taxon>
        <taxon>Chordata</taxon>
        <taxon>Craniata</taxon>
        <taxon>Vertebrata</taxon>
        <taxon>Euteleostomi</taxon>
        <taxon>Actinopterygii</taxon>
        <taxon>Neopterygii</taxon>
        <taxon>Teleostei</taxon>
        <taxon>Neoteleostei</taxon>
        <taxon>Acanthomorphata</taxon>
        <taxon>Ovalentaria</taxon>
        <taxon>Pomacentridae</taxon>
        <taxon>Amphiprion</taxon>
    </lineage>
</organism>
<feature type="region of interest" description="Disordered" evidence="1">
    <location>
        <begin position="63"/>
        <end position="213"/>
    </location>
</feature>
<dbReference type="Ensembl" id="ENSAPET00000021865.1">
    <property type="protein sequence ID" value="ENSAPEP00000021299.1"/>
    <property type="gene ID" value="ENSAPEG00000015218.1"/>
</dbReference>
<evidence type="ECO:0000313" key="3">
    <source>
        <dbReference type="Proteomes" id="UP000265080"/>
    </source>
</evidence>
<feature type="compositionally biased region" description="Basic and acidic residues" evidence="1">
    <location>
        <begin position="63"/>
        <end position="78"/>
    </location>
</feature>
<accession>A0A3P8TA14</accession>
<feature type="compositionally biased region" description="Acidic residues" evidence="1">
    <location>
        <begin position="173"/>
        <end position="185"/>
    </location>
</feature>
<reference evidence="2 3" key="1">
    <citation type="submission" date="2018-03" db="EMBL/GenBank/DDBJ databases">
        <title>Finding Nemo's genes: A chromosome-scale reference assembly of the genome of the orange clownfish Amphiprion percula.</title>
        <authorList>
            <person name="Lehmann R."/>
        </authorList>
    </citation>
    <scope>NUCLEOTIDE SEQUENCE</scope>
</reference>
<reference evidence="2" key="3">
    <citation type="submission" date="2025-09" db="UniProtKB">
        <authorList>
            <consortium name="Ensembl"/>
        </authorList>
    </citation>
    <scope>IDENTIFICATION</scope>
</reference>
<protein>
    <submittedName>
        <fullName evidence="2">Uncharacterized protein</fullName>
    </submittedName>
</protein>
<dbReference type="PROSITE" id="PS50896">
    <property type="entry name" value="LISH"/>
    <property type="match status" value="1"/>
</dbReference>
<feature type="compositionally biased region" description="Polar residues" evidence="1">
    <location>
        <begin position="151"/>
        <end position="172"/>
    </location>
</feature>
<proteinExistence type="predicted"/>